<proteinExistence type="predicted"/>
<keyword evidence="3" id="KW-1185">Reference proteome</keyword>
<dbReference type="AlphaFoldDB" id="V6J3X2"/>
<dbReference type="PANTHER" id="PTHR43415">
    <property type="entry name" value="SPERMIDINE N(1)-ACETYLTRANSFERASE"/>
    <property type="match status" value="1"/>
</dbReference>
<dbReference type="PROSITE" id="PS51186">
    <property type="entry name" value="GNAT"/>
    <property type="match status" value="1"/>
</dbReference>
<dbReference type="Proteomes" id="UP000018296">
    <property type="component" value="Unassembled WGS sequence"/>
</dbReference>
<dbReference type="CDD" id="cd04301">
    <property type="entry name" value="NAT_SF"/>
    <property type="match status" value="1"/>
</dbReference>
<feature type="domain" description="N-acetyltransferase" evidence="1">
    <location>
        <begin position="1"/>
        <end position="168"/>
    </location>
</feature>
<dbReference type="PATRIC" id="fig|1395513.3.peg.2341"/>
<dbReference type="PANTHER" id="PTHR43415:SF3">
    <property type="entry name" value="GNAT-FAMILY ACETYLTRANSFERASE"/>
    <property type="match status" value="1"/>
</dbReference>
<organism evidence="2 3">
    <name type="scientific">Sporolactobacillus laevolacticus DSM 442</name>
    <dbReference type="NCBI Taxonomy" id="1395513"/>
    <lineage>
        <taxon>Bacteria</taxon>
        <taxon>Bacillati</taxon>
        <taxon>Bacillota</taxon>
        <taxon>Bacilli</taxon>
        <taxon>Bacillales</taxon>
        <taxon>Sporolactobacillaceae</taxon>
        <taxon>Sporolactobacillus</taxon>
    </lineage>
</organism>
<dbReference type="Pfam" id="PF00583">
    <property type="entry name" value="Acetyltransf_1"/>
    <property type="match status" value="1"/>
</dbReference>
<dbReference type="InterPro" id="IPR000182">
    <property type="entry name" value="GNAT_dom"/>
</dbReference>
<accession>V6J3X2</accession>
<dbReference type="EMBL" id="AWTC01000011">
    <property type="protein sequence ID" value="EST11409.1"/>
    <property type="molecule type" value="Genomic_DNA"/>
</dbReference>
<dbReference type="RefSeq" id="WP_023510560.1">
    <property type="nucleotide sequence ID" value="NZ_AWTC01000011.1"/>
</dbReference>
<reference evidence="2 3" key="1">
    <citation type="journal article" date="2013" name="Genome Announc.">
        <title>Genome Sequence of Sporolactobacillus laevolacticus DSM442, an Efficient Polymer-Grade D-Lactate Producer from Agricultural Waste Cottonseed as a Nitrogen Source.</title>
        <authorList>
            <person name="Wang H."/>
            <person name="Wang L."/>
            <person name="Ju J."/>
            <person name="Yu B."/>
            <person name="Ma Y."/>
        </authorList>
    </citation>
    <scope>NUCLEOTIDE SEQUENCE [LARGE SCALE GENOMIC DNA]</scope>
    <source>
        <strain evidence="2 3">DSM 442</strain>
    </source>
</reference>
<evidence type="ECO:0000313" key="3">
    <source>
        <dbReference type="Proteomes" id="UP000018296"/>
    </source>
</evidence>
<comment type="caution">
    <text evidence="2">The sequence shown here is derived from an EMBL/GenBank/DDBJ whole genome shotgun (WGS) entry which is preliminary data.</text>
</comment>
<protein>
    <submittedName>
        <fullName evidence="2">Acetyltransferase</fullName>
    </submittedName>
</protein>
<sequence length="168" mass="19039">MIIRKARKTDAAAMINFLHQIAGETDFLTFGSADDLHVTVEKEEKLFEDYFNRDNGLNLIAEYDGQIAGNLIFSGGTKKRTAHAGEFGISVRKDFWGRGIGKALIARLIEWSKESGVIRKINLRVRSDNARAIHLYKSFGFKEEGVITRDFLINDVFYDSIQMGLFID</sequence>
<dbReference type="eggNOG" id="COG1670">
    <property type="taxonomic scope" value="Bacteria"/>
</dbReference>
<dbReference type="SUPFAM" id="SSF55729">
    <property type="entry name" value="Acyl-CoA N-acyltransferases (Nat)"/>
    <property type="match status" value="1"/>
</dbReference>
<evidence type="ECO:0000313" key="2">
    <source>
        <dbReference type="EMBL" id="EST11409.1"/>
    </source>
</evidence>
<dbReference type="GO" id="GO:0016747">
    <property type="term" value="F:acyltransferase activity, transferring groups other than amino-acyl groups"/>
    <property type="evidence" value="ECO:0007669"/>
    <property type="project" value="InterPro"/>
</dbReference>
<dbReference type="InterPro" id="IPR016181">
    <property type="entry name" value="Acyl_CoA_acyltransferase"/>
</dbReference>
<keyword evidence="2" id="KW-0808">Transferase</keyword>
<name>V6J3X2_9BACL</name>
<evidence type="ECO:0000259" key="1">
    <source>
        <dbReference type="PROSITE" id="PS51186"/>
    </source>
</evidence>
<dbReference type="STRING" id="1395513.P343_11575"/>
<gene>
    <name evidence="2" type="ORF">P343_11575</name>
</gene>
<dbReference type="Gene3D" id="3.40.630.30">
    <property type="match status" value="1"/>
</dbReference>